<evidence type="ECO:0008006" key="8">
    <source>
        <dbReference type="Google" id="ProtNLM"/>
    </source>
</evidence>
<evidence type="ECO:0000256" key="5">
    <source>
        <dbReference type="SAM" id="MobiDB-lite"/>
    </source>
</evidence>
<sequence length="318" mass="34805">MDLDERLQLNTRVLRRFDPCISQILGVASFAVLYSFEKGEWVYETHTSSEAPYFGLQILNRNEPDNFVVGITPEDDIELSSEFIIYRSQHQKKGPYPPPPAPVASESIRLEDLFGTQTDAPAPAPSAPVFTEEDKAGASILNALFRDAAPAQTPSEDLLTAEQPCEETLAPDAEPETDEPAEELQQPEEPVPEKQTIDLDDLFARRASEDEAEPAVAPALAPHEEAPEAPTPNDTETEAQEPVAPEPAIEAPALTPAPATEKASAGLLELLKPSETAARLPPTLLDRAEFVQQLVVLLCTDKAYVDQLYTDYRARHGL</sequence>
<dbReference type="Proteomes" id="UP001214415">
    <property type="component" value="Chromosome 2"/>
</dbReference>
<dbReference type="PANTHER" id="PTHR16290">
    <property type="entry name" value="TRANSCRIPTION FACTOR SMIF DECAPPING ENZYME DCP1"/>
    <property type="match status" value="1"/>
</dbReference>
<dbReference type="InterPro" id="IPR011993">
    <property type="entry name" value="PH-like_dom_sf"/>
</dbReference>
<feature type="compositionally biased region" description="Acidic residues" evidence="5">
    <location>
        <begin position="173"/>
        <end position="186"/>
    </location>
</feature>
<dbReference type="GO" id="GO:0000290">
    <property type="term" value="P:deadenylation-dependent decapping of nuclear-transcribed mRNA"/>
    <property type="evidence" value="ECO:0007669"/>
    <property type="project" value="InterPro"/>
</dbReference>
<dbReference type="GO" id="GO:0008047">
    <property type="term" value="F:enzyme activator activity"/>
    <property type="evidence" value="ECO:0007669"/>
    <property type="project" value="InterPro"/>
</dbReference>
<feature type="region of interest" description="Disordered" evidence="5">
    <location>
        <begin position="208"/>
        <end position="261"/>
    </location>
</feature>
<dbReference type="PANTHER" id="PTHR16290:SF0">
    <property type="entry name" value="DECAPPING PROTEIN 1, ISOFORM A"/>
    <property type="match status" value="1"/>
</dbReference>
<dbReference type="EMBL" id="CP119901">
    <property type="protein sequence ID" value="WFD22487.1"/>
    <property type="molecule type" value="Genomic_DNA"/>
</dbReference>
<comment type="similarity">
    <text evidence="2">Belongs to the DCP1 family.</text>
</comment>
<dbReference type="GO" id="GO:0000932">
    <property type="term" value="C:P-body"/>
    <property type="evidence" value="ECO:0007669"/>
    <property type="project" value="TreeGrafter"/>
</dbReference>
<dbReference type="GO" id="GO:0003729">
    <property type="term" value="F:mRNA binding"/>
    <property type="evidence" value="ECO:0007669"/>
    <property type="project" value="TreeGrafter"/>
</dbReference>
<dbReference type="Pfam" id="PF06058">
    <property type="entry name" value="DCP1"/>
    <property type="match status" value="1"/>
</dbReference>
<dbReference type="GO" id="GO:0031087">
    <property type="term" value="P:deadenylation-independent decapping of nuclear-transcribed mRNA"/>
    <property type="evidence" value="ECO:0007669"/>
    <property type="project" value="TreeGrafter"/>
</dbReference>
<feature type="compositionally biased region" description="Low complexity" evidence="5">
    <location>
        <begin position="240"/>
        <end position="261"/>
    </location>
</feature>
<name>A0AAF0EHK9_9BASI</name>
<organism evidence="6 7">
    <name type="scientific">Malassezia equina</name>
    <dbReference type="NCBI Taxonomy" id="1381935"/>
    <lineage>
        <taxon>Eukaryota</taxon>
        <taxon>Fungi</taxon>
        <taxon>Dikarya</taxon>
        <taxon>Basidiomycota</taxon>
        <taxon>Ustilaginomycotina</taxon>
        <taxon>Malasseziomycetes</taxon>
        <taxon>Malasseziales</taxon>
        <taxon>Malasseziaceae</taxon>
        <taxon>Malassezia</taxon>
    </lineage>
</organism>
<dbReference type="GO" id="GO:0006397">
    <property type="term" value="P:mRNA processing"/>
    <property type="evidence" value="ECO:0007669"/>
    <property type="project" value="UniProtKB-KW"/>
</dbReference>
<gene>
    <name evidence="6" type="ORF">MEQU1_001159</name>
</gene>
<keyword evidence="4" id="KW-0507">mRNA processing</keyword>
<proteinExistence type="inferred from homology"/>
<reference evidence="6" key="1">
    <citation type="submission" date="2023-03" db="EMBL/GenBank/DDBJ databases">
        <title>Mating type loci evolution in Malassezia.</title>
        <authorList>
            <person name="Coelho M.A."/>
        </authorList>
    </citation>
    <scope>NUCLEOTIDE SEQUENCE</scope>
    <source>
        <strain evidence="6">CBS 12830</strain>
    </source>
</reference>
<keyword evidence="3" id="KW-0963">Cytoplasm</keyword>
<accession>A0AAF0EHK9</accession>
<comment type="subcellular location">
    <subcellularLocation>
        <location evidence="1">Cytoplasm</location>
    </subcellularLocation>
</comment>
<dbReference type="AlphaFoldDB" id="A0AAF0EHK9"/>
<feature type="region of interest" description="Disordered" evidence="5">
    <location>
        <begin position="171"/>
        <end position="196"/>
    </location>
</feature>
<keyword evidence="7" id="KW-1185">Reference proteome</keyword>
<evidence type="ECO:0000256" key="3">
    <source>
        <dbReference type="ARBA" id="ARBA00022490"/>
    </source>
</evidence>
<dbReference type="SUPFAM" id="SSF50729">
    <property type="entry name" value="PH domain-like"/>
    <property type="match status" value="1"/>
</dbReference>
<evidence type="ECO:0000313" key="7">
    <source>
        <dbReference type="Proteomes" id="UP001214415"/>
    </source>
</evidence>
<evidence type="ECO:0000313" key="6">
    <source>
        <dbReference type="EMBL" id="WFD22487.1"/>
    </source>
</evidence>
<protein>
    <recommendedName>
        <fullName evidence="8">mRNA-decapping enzyme 1B</fullName>
    </recommendedName>
</protein>
<dbReference type="Gene3D" id="2.30.29.30">
    <property type="entry name" value="Pleckstrin-homology domain (PH domain)/Phosphotyrosine-binding domain (PTB)"/>
    <property type="match status" value="1"/>
</dbReference>
<evidence type="ECO:0000256" key="4">
    <source>
        <dbReference type="ARBA" id="ARBA00022664"/>
    </source>
</evidence>
<dbReference type="InterPro" id="IPR010334">
    <property type="entry name" value="Dcp1"/>
</dbReference>
<evidence type="ECO:0000256" key="1">
    <source>
        <dbReference type="ARBA" id="ARBA00004496"/>
    </source>
</evidence>
<evidence type="ECO:0000256" key="2">
    <source>
        <dbReference type="ARBA" id="ARBA00008778"/>
    </source>
</evidence>